<protein>
    <recommendedName>
        <fullName evidence="1">NAA35-like TPR repeats domain-containing protein</fullName>
    </recommendedName>
</protein>
<reference evidence="2" key="1">
    <citation type="submission" date="2021-01" db="EMBL/GenBank/DDBJ databases">
        <authorList>
            <person name="Corre E."/>
            <person name="Pelletier E."/>
            <person name="Niang G."/>
            <person name="Scheremetjew M."/>
            <person name="Finn R."/>
            <person name="Kale V."/>
            <person name="Holt S."/>
            <person name="Cochrane G."/>
            <person name="Meng A."/>
            <person name="Brown T."/>
            <person name="Cohen L."/>
        </authorList>
    </citation>
    <scope>NUCLEOTIDE SEQUENCE</scope>
    <source>
        <strain evidence="2">Ras09</strain>
    </source>
</reference>
<feature type="domain" description="NAA35-like TPR repeats" evidence="1">
    <location>
        <begin position="6"/>
        <end position="160"/>
    </location>
</feature>
<dbReference type="GO" id="GO:0031417">
    <property type="term" value="C:NatC complex"/>
    <property type="evidence" value="ECO:0007669"/>
    <property type="project" value="InterPro"/>
</dbReference>
<evidence type="ECO:0000259" key="1">
    <source>
        <dbReference type="Pfam" id="PF25789"/>
    </source>
</evidence>
<dbReference type="EMBL" id="HBIA01016738">
    <property type="protein sequence ID" value="CAE0236527.1"/>
    <property type="molecule type" value="Transcribed_RNA"/>
</dbReference>
<proteinExistence type="predicted"/>
<dbReference type="InterPro" id="IPR057982">
    <property type="entry name" value="TPR_NAA35"/>
</dbReference>
<name>A0A7S3FWB4_9SPIT</name>
<dbReference type="PANTHER" id="PTHR21373:SF0">
    <property type="entry name" value="N-ALPHA-ACETYLTRANSFERASE 35, NATC AUXILIARY SUBUNIT"/>
    <property type="match status" value="1"/>
</dbReference>
<dbReference type="PANTHER" id="PTHR21373">
    <property type="entry name" value="GLUCOSE REPRESSIBLE PROTEIN MAK10"/>
    <property type="match status" value="1"/>
</dbReference>
<dbReference type="Pfam" id="PF25789">
    <property type="entry name" value="TPR_NAA35"/>
    <property type="match status" value="1"/>
</dbReference>
<organism evidence="2">
    <name type="scientific">Strombidium rassoulzadegani</name>
    <dbReference type="NCBI Taxonomy" id="1082188"/>
    <lineage>
        <taxon>Eukaryota</taxon>
        <taxon>Sar</taxon>
        <taxon>Alveolata</taxon>
        <taxon>Ciliophora</taxon>
        <taxon>Intramacronucleata</taxon>
        <taxon>Spirotrichea</taxon>
        <taxon>Oligotrichia</taxon>
        <taxon>Strombidiidae</taxon>
        <taxon>Strombidium</taxon>
    </lineage>
</organism>
<accession>A0A7S3FWB4</accession>
<dbReference type="AlphaFoldDB" id="A0A7S3FWB4"/>
<sequence length="190" mass="22219">MTPIQKQMVDEFEFFKGLEKVYKGLQILCHALTEDQVITDPVAQYDSFEPKLKVRENIYNQRIKMFQNVQFPRLKTYEDYISEFDSKVVKKHEGNLEGIYSEAKDLIMQGRQILNNLQQTETSLRNPSFFSNEELLEIQKIAVTNSLIMAQVKMMRKAEEGVQLGIQIETAEPKNKYVPLLKLVKKPKRN</sequence>
<gene>
    <name evidence="2" type="ORF">SRAS04492_LOCUS8335</name>
</gene>
<evidence type="ECO:0000313" key="2">
    <source>
        <dbReference type="EMBL" id="CAE0236527.1"/>
    </source>
</evidence>
<dbReference type="InterPro" id="IPR007244">
    <property type="entry name" value="Naa35_N"/>
</dbReference>